<dbReference type="AlphaFoldDB" id="A0A7J6MEL8"/>
<dbReference type="GO" id="GO:0005789">
    <property type="term" value="C:endoplasmic reticulum membrane"/>
    <property type="evidence" value="ECO:0007669"/>
    <property type="project" value="UniProtKB-SubCell"/>
</dbReference>
<keyword evidence="12" id="KW-1185">Reference proteome</keyword>
<dbReference type="Proteomes" id="UP000591131">
    <property type="component" value="Unassembled WGS sequence"/>
</dbReference>
<feature type="domain" description="Thioredoxin" evidence="10">
    <location>
        <begin position="170"/>
        <end position="286"/>
    </location>
</feature>
<evidence type="ECO:0000259" key="9">
    <source>
        <dbReference type="PROSITE" id="PS50076"/>
    </source>
</evidence>
<reference evidence="11 12" key="1">
    <citation type="submission" date="2020-04" db="EMBL/GenBank/DDBJ databases">
        <title>Perkinsus chesapeaki whole genome sequence.</title>
        <authorList>
            <person name="Bogema D.R."/>
        </authorList>
    </citation>
    <scope>NUCLEOTIDE SEQUENCE [LARGE SCALE GENOMIC DNA]</scope>
    <source>
        <strain evidence="11">ATCC PRA-425</strain>
    </source>
</reference>
<name>A0A7J6MEL8_PERCH</name>
<dbReference type="Pfam" id="PF00085">
    <property type="entry name" value="Thioredoxin"/>
    <property type="match status" value="1"/>
</dbReference>
<evidence type="ECO:0000256" key="2">
    <source>
        <dbReference type="ARBA" id="ARBA00020920"/>
    </source>
</evidence>
<dbReference type="InterPro" id="IPR036869">
    <property type="entry name" value="J_dom_sf"/>
</dbReference>
<dbReference type="InterPro" id="IPR036249">
    <property type="entry name" value="Thioredoxin-like_sf"/>
</dbReference>
<protein>
    <recommendedName>
        <fullName evidence="2">DnaJ homolog subfamily C member 10</fullName>
    </recommendedName>
    <alternativeName>
        <fullName evidence="3">DnaJ homolog subfamily C member 16</fullName>
    </alternativeName>
    <alternativeName>
        <fullName evidence="6">Endoplasmic reticulum DNA J domain-containing protein 8</fullName>
    </alternativeName>
</protein>
<evidence type="ECO:0000313" key="11">
    <source>
        <dbReference type="EMBL" id="KAF4670038.1"/>
    </source>
</evidence>
<dbReference type="CDD" id="cd06257">
    <property type="entry name" value="DnaJ"/>
    <property type="match status" value="1"/>
</dbReference>
<evidence type="ECO:0000256" key="5">
    <source>
        <dbReference type="ARBA" id="ARBA00035002"/>
    </source>
</evidence>
<evidence type="ECO:0000256" key="3">
    <source>
        <dbReference type="ARBA" id="ARBA00020921"/>
    </source>
</evidence>
<dbReference type="CDD" id="cd02961">
    <property type="entry name" value="PDI_a_family"/>
    <property type="match status" value="1"/>
</dbReference>
<feature type="region of interest" description="Disordered" evidence="7">
    <location>
        <begin position="514"/>
        <end position="537"/>
    </location>
</feature>
<dbReference type="PROSITE" id="PS00194">
    <property type="entry name" value="THIOREDOXIN_1"/>
    <property type="match status" value="1"/>
</dbReference>
<dbReference type="PROSITE" id="PS51352">
    <property type="entry name" value="THIOREDOXIN_2"/>
    <property type="match status" value="1"/>
</dbReference>
<dbReference type="GO" id="GO:0006914">
    <property type="term" value="P:autophagy"/>
    <property type="evidence" value="ECO:0007669"/>
    <property type="project" value="UniProtKB-KW"/>
</dbReference>
<dbReference type="SUPFAM" id="SSF46565">
    <property type="entry name" value="Chaperone J-domain"/>
    <property type="match status" value="1"/>
</dbReference>
<evidence type="ECO:0000313" key="12">
    <source>
        <dbReference type="Proteomes" id="UP000591131"/>
    </source>
</evidence>
<dbReference type="EMBL" id="JAAPAO010000160">
    <property type="protein sequence ID" value="KAF4670038.1"/>
    <property type="molecule type" value="Genomic_DNA"/>
</dbReference>
<sequence length="537" mass="59173">MFILRYILLLIYVGLIGLVQCGKDFYKILGIPKTASESQIKAAYRKAALKWHPDKNADNKEEAEKKFYDISEAYEALSDPEKRKIYDQYGEEGLKQGAGGGPGGPGGGGGFNVRPEDIFNAFFGQGGAGGSGGSFHFEFGSGGFGGGSGGFGGFGGAGGGRRAHHQQPAKNLYDEGSVLEVSDTNWEVLVSEREEPVVVNFYSPGCAHCKEVVNDYKKLADAYEGIITIAAVNCAAQQEICQEAGIKAYPTIRMYGEPDENKPIEFPSSKKRNFKQMSRWVSDKMPSHATLLSQSHMDKSLKRWLSADDRAKVLLLSDKKSMPALIKAYSRIFRKSISIGVVLSADLNSELAKKINATSLPTVYHITDEDTLEGDKLTSTLSKDVLSLYFTRVLTSHARSKSSSFKELTPEKLEQGECARNVDGKFCMVVVKHHDATDDGWKATGKRLAEKYRNDPVRFVWVWDDSAFLNQFDLPAHTRLFAYRPKRGRYKVPSSDIDAGGFDAADSFVDGVINGGSQLPYRVGQPRPRDDDEEEEL</sequence>
<accession>A0A7J6MEL8</accession>
<keyword evidence="4" id="KW-0072">Autophagy</keyword>
<comment type="caution">
    <text evidence="11">The sequence shown here is derived from an EMBL/GenBank/DDBJ whole genome shotgun (WGS) entry which is preliminary data.</text>
</comment>
<comment type="function">
    <text evidence="5">Plays an important role in regulating the size of autophagosomes during the formation process.</text>
</comment>
<dbReference type="PROSITE" id="PS50076">
    <property type="entry name" value="DNAJ_2"/>
    <property type="match status" value="1"/>
</dbReference>
<evidence type="ECO:0000259" key="10">
    <source>
        <dbReference type="PROSITE" id="PS51352"/>
    </source>
</evidence>
<dbReference type="PROSITE" id="PS00636">
    <property type="entry name" value="DNAJ_1"/>
    <property type="match status" value="1"/>
</dbReference>
<organism evidence="11 12">
    <name type="scientific">Perkinsus chesapeaki</name>
    <name type="common">Clam parasite</name>
    <name type="synonym">Perkinsus andrewsi</name>
    <dbReference type="NCBI Taxonomy" id="330153"/>
    <lineage>
        <taxon>Eukaryota</taxon>
        <taxon>Sar</taxon>
        <taxon>Alveolata</taxon>
        <taxon>Perkinsozoa</taxon>
        <taxon>Perkinsea</taxon>
        <taxon>Perkinsida</taxon>
        <taxon>Perkinsidae</taxon>
        <taxon>Perkinsus</taxon>
    </lineage>
</organism>
<keyword evidence="8" id="KW-0732">Signal</keyword>
<evidence type="ECO:0000256" key="1">
    <source>
        <dbReference type="ARBA" id="ARBA00004163"/>
    </source>
</evidence>
<dbReference type="PANTHER" id="PTHR45184:SF1">
    <property type="entry name" value="DNAJ PROTEIN ERDJ3A"/>
    <property type="match status" value="1"/>
</dbReference>
<dbReference type="Gene3D" id="3.40.30.10">
    <property type="entry name" value="Glutaredoxin"/>
    <property type="match status" value="1"/>
</dbReference>
<dbReference type="PRINTS" id="PR01228">
    <property type="entry name" value="EGGSHELL"/>
</dbReference>
<feature type="domain" description="J" evidence="9">
    <location>
        <begin position="24"/>
        <end position="90"/>
    </location>
</feature>
<proteinExistence type="predicted"/>
<dbReference type="InterPro" id="IPR013766">
    <property type="entry name" value="Thioredoxin_domain"/>
</dbReference>
<dbReference type="SMART" id="SM00271">
    <property type="entry name" value="DnaJ"/>
    <property type="match status" value="1"/>
</dbReference>
<dbReference type="InterPro" id="IPR018253">
    <property type="entry name" value="DnaJ_domain_CS"/>
</dbReference>
<gene>
    <name evidence="11" type="primary">DNAJB9</name>
    <name evidence="11" type="ORF">FOL47_002269</name>
</gene>
<dbReference type="InterPro" id="IPR052842">
    <property type="entry name" value="ER_Co-chaperone"/>
</dbReference>
<dbReference type="InterPro" id="IPR017937">
    <property type="entry name" value="Thioredoxin_CS"/>
</dbReference>
<dbReference type="InterPro" id="IPR001623">
    <property type="entry name" value="DnaJ_domain"/>
</dbReference>
<dbReference type="SUPFAM" id="SSF52833">
    <property type="entry name" value="Thioredoxin-like"/>
    <property type="match status" value="1"/>
</dbReference>
<feature type="signal peptide" evidence="8">
    <location>
        <begin position="1"/>
        <end position="21"/>
    </location>
</feature>
<dbReference type="PANTHER" id="PTHR45184">
    <property type="entry name" value="DNAJ PROTEIN ERDJ3A"/>
    <property type="match status" value="1"/>
</dbReference>
<dbReference type="Pfam" id="PF00226">
    <property type="entry name" value="DnaJ"/>
    <property type="match status" value="1"/>
</dbReference>
<dbReference type="Gene3D" id="1.10.287.110">
    <property type="entry name" value="DnaJ domain"/>
    <property type="match status" value="1"/>
</dbReference>
<evidence type="ECO:0000256" key="8">
    <source>
        <dbReference type="SAM" id="SignalP"/>
    </source>
</evidence>
<evidence type="ECO:0000256" key="4">
    <source>
        <dbReference type="ARBA" id="ARBA00023006"/>
    </source>
</evidence>
<evidence type="ECO:0000256" key="7">
    <source>
        <dbReference type="SAM" id="MobiDB-lite"/>
    </source>
</evidence>
<dbReference type="PRINTS" id="PR00625">
    <property type="entry name" value="JDOMAIN"/>
</dbReference>
<comment type="subcellular location">
    <subcellularLocation>
        <location evidence="1">Endoplasmic reticulum membrane</location>
        <topology evidence="1">Single-pass type IV membrane protein</topology>
    </subcellularLocation>
</comment>
<feature type="chain" id="PRO_5029735940" description="DnaJ homolog subfamily C member 10" evidence="8">
    <location>
        <begin position="22"/>
        <end position="537"/>
    </location>
</feature>
<dbReference type="OrthoDB" id="445556at2759"/>
<evidence type="ECO:0000256" key="6">
    <source>
        <dbReference type="ARBA" id="ARBA00035043"/>
    </source>
</evidence>